<organism evidence="2">
    <name type="scientific">Kitasatospora sp. CMC57</name>
    <dbReference type="NCBI Taxonomy" id="3231513"/>
    <lineage>
        <taxon>Bacteria</taxon>
        <taxon>Bacillati</taxon>
        <taxon>Actinomycetota</taxon>
        <taxon>Actinomycetes</taxon>
        <taxon>Kitasatosporales</taxon>
        <taxon>Streptomycetaceae</taxon>
        <taxon>Kitasatospora</taxon>
    </lineage>
</organism>
<gene>
    <name evidence="2" type="ORF">KCMC57_19010</name>
</gene>
<accession>A0AB33JVQ8</accession>
<name>A0AB33JVQ8_9ACTN</name>
<reference evidence="2" key="1">
    <citation type="submission" date="2024-07" db="EMBL/GenBank/DDBJ databases">
        <title>Complete genome sequences of cellulolytic bacteria, Kitasatospora sp. CMC57 and Streptomyces sp. CMC78, isolated from Japanese agricultural soil.</title>
        <authorList>
            <person name="Hashimoto T."/>
            <person name="Ito M."/>
            <person name="Iwamoto M."/>
            <person name="Fukahori D."/>
            <person name="Shoda T."/>
            <person name="Sakoda M."/>
            <person name="Morohoshi T."/>
            <person name="Mitsuboshi M."/>
            <person name="Nishizawa T."/>
        </authorList>
    </citation>
    <scope>NUCLEOTIDE SEQUENCE</scope>
    <source>
        <strain evidence="2">CMC57</strain>
    </source>
</reference>
<protein>
    <submittedName>
        <fullName evidence="2">Uncharacterized protein</fullName>
    </submittedName>
</protein>
<dbReference type="AlphaFoldDB" id="A0AB33JVQ8"/>
<feature type="region of interest" description="Disordered" evidence="1">
    <location>
        <begin position="40"/>
        <end position="79"/>
    </location>
</feature>
<evidence type="ECO:0000313" key="2">
    <source>
        <dbReference type="EMBL" id="BFP45533.1"/>
    </source>
</evidence>
<sequence length="79" mass="8646">MDQTSTDRTLAPNQVVGVDYGRLSRALSWPSRRLHPAVKGRTAMPPEFSPPAEPAPASVDQRRPELRHTGEVSATVLEV</sequence>
<proteinExistence type="predicted"/>
<feature type="compositionally biased region" description="Basic and acidic residues" evidence="1">
    <location>
        <begin position="60"/>
        <end position="70"/>
    </location>
</feature>
<dbReference type="EMBL" id="AP035881">
    <property type="protein sequence ID" value="BFP45533.1"/>
    <property type="molecule type" value="Genomic_DNA"/>
</dbReference>
<evidence type="ECO:0000256" key="1">
    <source>
        <dbReference type="SAM" id="MobiDB-lite"/>
    </source>
</evidence>